<feature type="active site" evidence="7">
    <location>
        <position position="368"/>
    </location>
</feature>
<evidence type="ECO:0000256" key="4">
    <source>
        <dbReference type="ARBA" id="ARBA00022750"/>
    </source>
</evidence>
<dbReference type="AlphaFoldDB" id="A0A9D3V7D4"/>
<dbReference type="PROSITE" id="PS51767">
    <property type="entry name" value="PEPTIDASE_A1"/>
    <property type="match status" value="1"/>
</dbReference>
<keyword evidence="2" id="KW-0645">Protease</keyword>
<dbReference type="FunFam" id="2.40.70.10:FF:000010">
    <property type="entry name" value="Aspartyl protease family protein 2"/>
    <property type="match status" value="1"/>
</dbReference>
<proteinExistence type="inferred from homology"/>
<evidence type="ECO:0000313" key="10">
    <source>
        <dbReference type="Proteomes" id="UP000828251"/>
    </source>
</evidence>
<dbReference type="InterPro" id="IPR051708">
    <property type="entry name" value="Plant_Aspart_Prot_A1"/>
</dbReference>
<keyword evidence="10" id="KW-1185">Reference proteome</keyword>
<feature type="active site" evidence="7">
    <location>
        <position position="164"/>
    </location>
</feature>
<dbReference type="Pfam" id="PF14543">
    <property type="entry name" value="TAXi_N"/>
    <property type="match status" value="1"/>
</dbReference>
<dbReference type="InterPro" id="IPR033121">
    <property type="entry name" value="PEPTIDASE_A1"/>
</dbReference>
<dbReference type="PANTHER" id="PTHR47967:SF60">
    <property type="entry name" value="PROTEIN ASPARTIC PROTEASE IN GUARD CELL 1-LIKE"/>
    <property type="match status" value="1"/>
</dbReference>
<evidence type="ECO:0000259" key="8">
    <source>
        <dbReference type="PROSITE" id="PS51767"/>
    </source>
</evidence>
<keyword evidence="3" id="KW-0732">Signal</keyword>
<evidence type="ECO:0000256" key="5">
    <source>
        <dbReference type="ARBA" id="ARBA00022801"/>
    </source>
</evidence>
<evidence type="ECO:0000256" key="1">
    <source>
        <dbReference type="ARBA" id="ARBA00007447"/>
    </source>
</evidence>
<evidence type="ECO:0000256" key="6">
    <source>
        <dbReference type="ARBA" id="ARBA00023125"/>
    </source>
</evidence>
<comment type="caution">
    <text evidence="9">The sequence shown here is derived from an EMBL/GenBank/DDBJ whole genome shotgun (WGS) entry which is preliminary data.</text>
</comment>
<evidence type="ECO:0000256" key="3">
    <source>
        <dbReference type="ARBA" id="ARBA00022729"/>
    </source>
</evidence>
<protein>
    <recommendedName>
        <fullName evidence="8">Peptidase A1 domain-containing protein</fullName>
    </recommendedName>
</protein>
<dbReference type="InterPro" id="IPR001461">
    <property type="entry name" value="Aspartic_peptidase_A1"/>
</dbReference>
<dbReference type="PRINTS" id="PR00792">
    <property type="entry name" value="PEPSIN"/>
</dbReference>
<dbReference type="GO" id="GO:0006508">
    <property type="term" value="P:proteolysis"/>
    <property type="evidence" value="ECO:0007669"/>
    <property type="project" value="UniProtKB-KW"/>
</dbReference>
<keyword evidence="5" id="KW-0378">Hydrolase</keyword>
<feature type="domain" description="Peptidase A1" evidence="8">
    <location>
        <begin position="146"/>
        <end position="483"/>
    </location>
</feature>
<dbReference type="PANTHER" id="PTHR47967">
    <property type="entry name" value="OS07G0603500 PROTEIN-RELATED"/>
    <property type="match status" value="1"/>
</dbReference>
<dbReference type="EMBL" id="JAIQCV010000008">
    <property type="protein sequence ID" value="KAH1073754.1"/>
    <property type="molecule type" value="Genomic_DNA"/>
</dbReference>
<keyword evidence="6" id="KW-0238">DNA-binding</keyword>
<organism evidence="9 10">
    <name type="scientific">Gossypium stocksii</name>
    <dbReference type="NCBI Taxonomy" id="47602"/>
    <lineage>
        <taxon>Eukaryota</taxon>
        <taxon>Viridiplantae</taxon>
        <taxon>Streptophyta</taxon>
        <taxon>Embryophyta</taxon>
        <taxon>Tracheophyta</taxon>
        <taxon>Spermatophyta</taxon>
        <taxon>Magnoliopsida</taxon>
        <taxon>eudicotyledons</taxon>
        <taxon>Gunneridae</taxon>
        <taxon>Pentapetalae</taxon>
        <taxon>rosids</taxon>
        <taxon>malvids</taxon>
        <taxon>Malvales</taxon>
        <taxon>Malvaceae</taxon>
        <taxon>Malvoideae</taxon>
        <taxon>Gossypium</taxon>
    </lineage>
</organism>
<evidence type="ECO:0000256" key="2">
    <source>
        <dbReference type="ARBA" id="ARBA00022670"/>
    </source>
</evidence>
<dbReference type="InterPro" id="IPR032799">
    <property type="entry name" value="TAXi_C"/>
</dbReference>
<accession>A0A9D3V7D4</accession>
<dbReference type="Gene3D" id="2.40.70.10">
    <property type="entry name" value="Acid Proteases"/>
    <property type="match status" value="2"/>
</dbReference>
<evidence type="ECO:0000256" key="7">
    <source>
        <dbReference type="PIRSR" id="PIRSR601461-1"/>
    </source>
</evidence>
<evidence type="ECO:0000313" key="9">
    <source>
        <dbReference type="EMBL" id="KAH1073754.1"/>
    </source>
</evidence>
<keyword evidence="4" id="KW-0064">Aspartyl protease</keyword>
<dbReference type="FunFam" id="2.40.70.10:FF:000016">
    <property type="entry name" value="Probable aspartic protease At2g35615"/>
    <property type="match status" value="1"/>
</dbReference>
<reference evidence="9 10" key="1">
    <citation type="journal article" date="2021" name="Plant Biotechnol. J.">
        <title>Multi-omics assisted identification of the key and species-specific regulatory components of drought-tolerant mechanisms in Gossypium stocksii.</title>
        <authorList>
            <person name="Yu D."/>
            <person name="Ke L."/>
            <person name="Zhang D."/>
            <person name="Wu Y."/>
            <person name="Sun Y."/>
            <person name="Mei J."/>
            <person name="Sun J."/>
            <person name="Sun Y."/>
        </authorList>
    </citation>
    <scope>NUCLEOTIDE SEQUENCE [LARGE SCALE GENOMIC DNA]</scope>
    <source>
        <strain evidence="10">cv. E1</strain>
        <tissue evidence="9">Leaf</tissue>
    </source>
</reference>
<gene>
    <name evidence="9" type="ORF">J1N35_026082</name>
</gene>
<dbReference type="GO" id="GO:0003677">
    <property type="term" value="F:DNA binding"/>
    <property type="evidence" value="ECO:0007669"/>
    <property type="project" value="UniProtKB-KW"/>
</dbReference>
<dbReference type="InterPro" id="IPR021109">
    <property type="entry name" value="Peptidase_aspartic_dom_sf"/>
</dbReference>
<dbReference type="SUPFAM" id="SSF50630">
    <property type="entry name" value="Acid proteases"/>
    <property type="match status" value="1"/>
</dbReference>
<dbReference type="OrthoDB" id="2747330at2759"/>
<name>A0A9D3V7D4_9ROSI</name>
<dbReference type="Pfam" id="PF14541">
    <property type="entry name" value="TAXi_C"/>
    <property type="match status" value="1"/>
</dbReference>
<dbReference type="GO" id="GO:0004190">
    <property type="term" value="F:aspartic-type endopeptidase activity"/>
    <property type="evidence" value="ECO:0007669"/>
    <property type="project" value="UniProtKB-KW"/>
</dbReference>
<comment type="similarity">
    <text evidence="1">Belongs to the peptidase A1 family.</text>
</comment>
<dbReference type="Proteomes" id="UP000828251">
    <property type="component" value="Unassembled WGS sequence"/>
</dbReference>
<sequence>MGEKSKTTLLFSSSVILLFFSLSAAVSSPFQFYSLLLRPLPSAPVLTWQDSDLPFNSLVETSDLDTINSNTSLGLQLELHYLDALSSEETPDRLFDLRLQRDALRAETINSFVSKAVARKHPRAPGRRPGFSSSVISGLAQGSGEYFTRLGVGTPPMYLYMVLDTGSDVIWVQCSPCKKCYSQSDPIFDPTKSQSFFGIPCGSSLCRSLDSSSCNHRRMCLYQVSYGDGSVTFGDFSTETLTFRRNRIGRVALGCGHNNQCLFVCAAGLLGLGRGRLSFPTQTERRLNQKFSYCLVDRSTSSKPSSLLFGDTPIPQTAVFTPLLTNPKLNTFYYVQLLGISVGGTRVPKIRPSLFKMDRDGNSGVIIDSRTSVTRLTRPAYIVLRNAFRLGSSNLKRAPAFSLFDTCYDFSSKTSVKVPTVVLHFRGAEVSLPVANYLIPVDSSGTFCFAFAGTMSGLSIIGNIQQQGFLAAYDLAGSRIEIQQQGFLAAYDLAGSRIEFKPNACA</sequence>
<dbReference type="InterPro" id="IPR032861">
    <property type="entry name" value="TAXi_N"/>
</dbReference>